<dbReference type="PROSITE" id="PS50072">
    <property type="entry name" value="CSA_PPIASE_2"/>
    <property type="match status" value="1"/>
</dbReference>
<dbReference type="Gene3D" id="2.40.100.10">
    <property type="entry name" value="Cyclophilin-like"/>
    <property type="match status" value="1"/>
</dbReference>
<feature type="domain" description="PPIase cyclophilin-type" evidence="2">
    <location>
        <begin position="168"/>
        <end position="312"/>
    </location>
</feature>
<dbReference type="EMBL" id="CAJHJT010000034">
    <property type="protein sequence ID" value="CAD7005053.1"/>
    <property type="molecule type" value="Genomic_DNA"/>
</dbReference>
<keyword evidence="4" id="KW-1185">Reference proteome</keyword>
<dbReference type="SUPFAM" id="SSF50891">
    <property type="entry name" value="Cyclophilin-like"/>
    <property type="match status" value="1"/>
</dbReference>
<evidence type="ECO:0000256" key="1">
    <source>
        <dbReference type="SAM" id="MobiDB-lite"/>
    </source>
</evidence>
<dbReference type="InterPro" id="IPR029000">
    <property type="entry name" value="Cyclophilin-like_dom_sf"/>
</dbReference>
<name>A0A811V662_CERCA</name>
<feature type="region of interest" description="Disordered" evidence="1">
    <location>
        <begin position="42"/>
        <end position="89"/>
    </location>
</feature>
<dbReference type="Proteomes" id="UP000606786">
    <property type="component" value="Unassembled WGS sequence"/>
</dbReference>
<reference evidence="3" key="1">
    <citation type="submission" date="2020-11" db="EMBL/GenBank/DDBJ databases">
        <authorList>
            <person name="Whitehead M."/>
        </authorList>
    </citation>
    <scope>NUCLEOTIDE SEQUENCE</scope>
    <source>
        <strain evidence="3">EGII</strain>
    </source>
</reference>
<gene>
    <name evidence="3" type="ORF">CCAP1982_LOCUS13423</name>
</gene>
<comment type="caution">
    <text evidence="3">The sequence shown here is derived from an EMBL/GenBank/DDBJ whole genome shotgun (WGS) entry which is preliminary data.</text>
</comment>
<evidence type="ECO:0000259" key="2">
    <source>
        <dbReference type="PROSITE" id="PS50072"/>
    </source>
</evidence>
<dbReference type="AlphaFoldDB" id="A0A811V662"/>
<dbReference type="OrthoDB" id="193499at2759"/>
<evidence type="ECO:0000313" key="4">
    <source>
        <dbReference type="Proteomes" id="UP000606786"/>
    </source>
</evidence>
<protein>
    <submittedName>
        <fullName evidence="3">(Mediterranean fruit fly) hypothetical protein</fullName>
    </submittedName>
</protein>
<dbReference type="Pfam" id="PF00160">
    <property type="entry name" value="Pro_isomerase"/>
    <property type="match status" value="1"/>
</dbReference>
<sequence>MQIMEWIAEEEIQPFVYIRLIGPNDHRHRLKYTQCRVKSGSIRVPSRKSANRVNTGSFRSVTSRSRSEYNPNSSYEQYHSQFEEQNRPQQEWSLSTKSIVISRSLDARLSEMIKIKSSASYGKKYFLKTYPSVPLNKYPILNLPETGIQLQRLLRPVIFMDIELKAMRPVGRVLIQLYTEASPQVVLEFVRAARTGNANILSINRFFPSLWLEGELRLSSESHVHKKHEFDTRSLNHTNHGGILSYSRENLSGLEGDRLSFSISFRPLPAANSTRVAFGRVVGGLTYLYELQDYGSKNGRPTRKMYISKCGLFSKTLHSRRY</sequence>
<proteinExistence type="predicted"/>
<dbReference type="GO" id="GO:0003755">
    <property type="term" value="F:peptidyl-prolyl cis-trans isomerase activity"/>
    <property type="evidence" value="ECO:0007669"/>
    <property type="project" value="InterPro"/>
</dbReference>
<accession>A0A811V662</accession>
<dbReference type="InterPro" id="IPR002130">
    <property type="entry name" value="Cyclophilin-type_PPIase_dom"/>
</dbReference>
<organism evidence="3 4">
    <name type="scientific">Ceratitis capitata</name>
    <name type="common">Mediterranean fruit fly</name>
    <name type="synonym">Tephritis capitata</name>
    <dbReference type="NCBI Taxonomy" id="7213"/>
    <lineage>
        <taxon>Eukaryota</taxon>
        <taxon>Metazoa</taxon>
        <taxon>Ecdysozoa</taxon>
        <taxon>Arthropoda</taxon>
        <taxon>Hexapoda</taxon>
        <taxon>Insecta</taxon>
        <taxon>Pterygota</taxon>
        <taxon>Neoptera</taxon>
        <taxon>Endopterygota</taxon>
        <taxon>Diptera</taxon>
        <taxon>Brachycera</taxon>
        <taxon>Muscomorpha</taxon>
        <taxon>Tephritoidea</taxon>
        <taxon>Tephritidae</taxon>
        <taxon>Ceratitis</taxon>
        <taxon>Ceratitis</taxon>
    </lineage>
</organism>
<evidence type="ECO:0000313" key="3">
    <source>
        <dbReference type="EMBL" id="CAD7005053.1"/>
    </source>
</evidence>
<feature type="compositionally biased region" description="Polar residues" evidence="1">
    <location>
        <begin position="51"/>
        <end position="80"/>
    </location>
</feature>